<feature type="domain" description="NadR/Ttd14 AAA" evidence="1">
    <location>
        <begin position="9"/>
        <end position="172"/>
    </location>
</feature>
<name>A0ABW0EZ42_9HYPH</name>
<dbReference type="InterPro" id="IPR027417">
    <property type="entry name" value="P-loop_NTPase"/>
</dbReference>
<dbReference type="SUPFAM" id="SSF52540">
    <property type="entry name" value="P-loop containing nucleoside triphosphate hydrolases"/>
    <property type="match status" value="1"/>
</dbReference>
<dbReference type="RefSeq" id="WP_158444476.1">
    <property type="nucleotide sequence ID" value="NZ_JAOAOS010000012.1"/>
</dbReference>
<dbReference type="Proteomes" id="UP001595976">
    <property type="component" value="Unassembled WGS sequence"/>
</dbReference>
<evidence type="ECO:0000313" key="2">
    <source>
        <dbReference type="EMBL" id="MFC5291613.1"/>
    </source>
</evidence>
<evidence type="ECO:0000313" key="3">
    <source>
        <dbReference type="Proteomes" id="UP001595976"/>
    </source>
</evidence>
<evidence type="ECO:0000259" key="1">
    <source>
        <dbReference type="Pfam" id="PF13521"/>
    </source>
</evidence>
<keyword evidence="3" id="KW-1185">Reference proteome</keyword>
<organism evidence="2 3">
    <name type="scientific">Bosea minatitlanensis</name>
    <dbReference type="NCBI Taxonomy" id="128782"/>
    <lineage>
        <taxon>Bacteria</taxon>
        <taxon>Pseudomonadati</taxon>
        <taxon>Pseudomonadota</taxon>
        <taxon>Alphaproteobacteria</taxon>
        <taxon>Hyphomicrobiales</taxon>
        <taxon>Boseaceae</taxon>
        <taxon>Bosea</taxon>
    </lineage>
</organism>
<proteinExistence type="predicted"/>
<dbReference type="EMBL" id="JBHSLI010000001">
    <property type="protein sequence ID" value="MFC5291613.1"/>
    <property type="molecule type" value="Genomic_DNA"/>
</dbReference>
<gene>
    <name evidence="2" type="ORF">ACFPK2_01260</name>
</gene>
<protein>
    <submittedName>
        <fullName evidence="2">AAA family ATPase</fullName>
    </submittedName>
</protein>
<dbReference type="Gene3D" id="3.40.50.300">
    <property type="entry name" value="P-loop containing nucleotide triphosphate hydrolases"/>
    <property type="match status" value="1"/>
</dbReference>
<dbReference type="InterPro" id="IPR038727">
    <property type="entry name" value="NadR/Ttd14_AAA_dom"/>
</dbReference>
<dbReference type="Pfam" id="PF13521">
    <property type="entry name" value="AAA_28"/>
    <property type="match status" value="1"/>
</dbReference>
<sequence length="184" mass="19741">MADASHRLVVVTGGPGSGKTTLIEALAAAGHRVMPEAGRAVIRAQLAAGGQGLPWADRGLFAALMLEQDRRSHAQALAGSGLVFFDRGIPDIAGYLALCGLAEPEALVQAARTCRYRPSVFIAPPWPEIFTQDAERKQDLAEAQRTYEAMRAVYPRYGYRLVELPRMSVAERVGFVLGHLAAAA</sequence>
<reference evidence="3" key="1">
    <citation type="journal article" date="2019" name="Int. J. Syst. Evol. Microbiol.">
        <title>The Global Catalogue of Microorganisms (GCM) 10K type strain sequencing project: providing services to taxonomists for standard genome sequencing and annotation.</title>
        <authorList>
            <consortium name="The Broad Institute Genomics Platform"/>
            <consortium name="The Broad Institute Genome Sequencing Center for Infectious Disease"/>
            <person name="Wu L."/>
            <person name="Ma J."/>
        </authorList>
    </citation>
    <scope>NUCLEOTIDE SEQUENCE [LARGE SCALE GENOMIC DNA]</scope>
    <source>
        <strain evidence="3">CGMCC 1.15643</strain>
    </source>
</reference>
<accession>A0ABW0EZ42</accession>
<comment type="caution">
    <text evidence="2">The sequence shown here is derived from an EMBL/GenBank/DDBJ whole genome shotgun (WGS) entry which is preliminary data.</text>
</comment>